<keyword evidence="3 4" id="KW-0810">Translation regulation</keyword>
<evidence type="ECO:0000256" key="1">
    <source>
        <dbReference type="ARBA" id="ARBA00022490"/>
    </source>
</evidence>
<keyword evidence="6" id="KW-1185">Reference proteome</keyword>
<dbReference type="STRING" id="34097.SAMN02745150_00409"/>
<comment type="similarity">
    <text evidence="4">Belongs to the FliW family.</text>
</comment>
<keyword evidence="1 4" id="KW-0963">Cytoplasm</keyword>
<dbReference type="GO" id="GO:0044780">
    <property type="term" value="P:bacterial-type flagellum assembly"/>
    <property type="evidence" value="ECO:0007669"/>
    <property type="project" value="UniProtKB-UniRule"/>
</dbReference>
<organism evidence="5 6">
    <name type="scientific">Brevinema andersonii</name>
    <dbReference type="NCBI Taxonomy" id="34097"/>
    <lineage>
        <taxon>Bacteria</taxon>
        <taxon>Pseudomonadati</taxon>
        <taxon>Spirochaetota</taxon>
        <taxon>Spirochaetia</taxon>
        <taxon>Brevinematales</taxon>
        <taxon>Brevinemataceae</taxon>
        <taxon>Brevinema</taxon>
    </lineage>
</organism>
<dbReference type="PANTHER" id="PTHR39190:SF1">
    <property type="entry name" value="FLAGELLAR ASSEMBLY FACTOR FLIW"/>
    <property type="match status" value="1"/>
</dbReference>
<evidence type="ECO:0000256" key="4">
    <source>
        <dbReference type="HAMAP-Rule" id="MF_01185"/>
    </source>
</evidence>
<name>A0A1I1DF90_BREAD</name>
<gene>
    <name evidence="4" type="primary">fliW</name>
    <name evidence="5" type="ORF">SAMN02745150_00409</name>
</gene>
<protein>
    <recommendedName>
        <fullName evidence="4">Flagellar assembly factor FliW</fullName>
    </recommendedName>
</protein>
<reference evidence="6" key="1">
    <citation type="submission" date="2016-10" db="EMBL/GenBank/DDBJ databases">
        <authorList>
            <person name="Varghese N."/>
            <person name="Submissions S."/>
        </authorList>
    </citation>
    <scope>NUCLEOTIDE SEQUENCE [LARGE SCALE GENOMIC DNA]</scope>
    <source>
        <strain evidence="6">ATCC 43811</strain>
    </source>
</reference>
<dbReference type="PANTHER" id="PTHR39190">
    <property type="entry name" value="FLAGELLAR ASSEMBLY FACTOR FLIW"/>
    <property type="match status" value="1"/>
</dbReference>
<dbReference type="Proteomes" id="UP000240042">
    <property type="component" value="Unassembled WGS sequence"/>
</dbReference>
<dbReference type="RefSeq" id="WP_159428133.1">
    <property type="nucleotide sequence ID" value="NZ_FOKY01000001.1"/>
</dbReference>
<evidence type="ECO:0000256" key="2">
    <source>
        <dbReference type="ARBA" id="ARBA00022795"/>
    </source>
</evidence>
<dbReference type="Gene3D" id="2.30.290.10">
    <property type="entry name" value="BH3618-like"/>
    <property type="match status" value="1"/>
</dbReference>
<keyword evidence="5" id="KW-0966">Cell projection</keyword>
<proteinExistence type="inferred from homology"/>
<comment type="subunit">
    <text evidence="4">Interacts with translational regulator CsrA and flagellin(s).</text>
</comment>
<dbReference type="SUPFAM" id="SSF141457">
    <property type="entry name" value="BH3618-like"/>
    <property type="match status" value="1"/>
</dbReference>
<dbReference type="AlphaFoldDB" id="A0A1I1DF90"/>
<accession>A0A1I1DF90</accession>
<comment type="function">
    <text evidence="4">Acts as an anti-CsrA protein, binds CsrA and prevents it from repressing translation of its target genes, one of which is flagellin. Binds to flagellin and participates in the assembly of the flagellum.</text>
</comment>
<keyword evidence="5" id="KW-0969">Cilium</keyword>
<comment type="subcellular location">
    <subcellularLocation>
        <location evidence="4">Cytoplasm</location>
    </subcellularLocation>
</comment>
<sequence>METIKTRDFGEVTVSKDSLITFKKPIFGFEDLKEFYLLQLEEPSSFYLLQSKEEYNISFILTEPRQFISDYVLDIDDNDAGLLEFTDHSDLIDFAIVTIPENIEEMTMNILGPVVINTKNRFGIQSISNCTHYGTKCRLFLPQAVAVETR</sequence>
<keyword evidence="4" id="KW-0143">Chaperone</keyword>
<dbReference type="InterPro" id="IPR003775">
    <property type="entry name" value="Flagellar_assembly_factor_FliW"/>
</dbReference>
<keyword evidence="5" id="KW-0282">Flagellum</keyword>
<keyword evidence="2 4" id="KW-1005">Bacterial flagellum biogenesis</keyword>
<dbReference type="Pfam" id="PF02623">
    <property type="entry name" value="FliW"/>
    <property type="match status" value="1"/>
</dbReference>
<dbReference type="GO" id="GO:0006417">
    <property type="term" value="P:regulation of translation"/>
    <property type="evidence" value="ECO:0007669"/>
    <property type="project" value="UniProtKB-KW"/>
</dbReference>
<dbReference type="GO" id="GO:0005737">
    <property type="term" value="C:cytoplasm"/>
    <property type="evidence" value="ECO:0007669"/>
    <property type="project" value="UniProtKB-SubCell"/>
</dbReference>
<dbReference type="InterPro" id="IPR024046">
    <property type="entry name" value="Flagellar_assmbl_FliW_dom_sf"/>
</dbReference>
<evidence type="ECO:0000256" key="3">
    <source>
        <dbReference type="ARBA" id="ARBA00022845"/>
    </source>
</evidence>
<evidence type="ECO:0000313" key="5">
    <source>
        <dbReference type="EMBL" id="SFB71203.1"/>
    </source>
</evidence>
<dbReference type="HAMAP" id="MF_01185">
    <property type="entry name" value="FliW"/>
    <property type="match status" value="1"/>
</dbReference>
<dbReference type="OrthoDB" id="9801235at2"/>
<evidence type="ECO:0000313" key="6">
    <source>
        <dbReference type="Proteomes" id="UP000240042"/>
    </source>
</evidence>
<dbReference type="EMBL" id="FOKY01000001">
    <property type="protein sequence ID" value="SFB71203.1"/>
    <property type="molecule type" value="Genomic_DNA"/>
</dbReference>